<comment type="similarity">
    <text evidence="1">Belongs to the CFA/CMAS family.</text>
</comment>
<dbReference type="SUPFAM" id="SSF53335">
    <property type="entry name" value="S-adenosyl-L-methionine-dependent methyltransferases"/>
    <property type="match status" value="1"/>
</dbReference>
<evidence type="ECO:0000256" key="6">
    <source>
        <dbReference type="SAM" id="MobiDB-lite"/>
    </source>
</evidence>
<keyword evidence="3 7" id="KW-0808">Transferase</keyword>
<dbReference type="InterPro" id="IPR003333">
    <property type="entry name" value="CMAS"/>
</dbReference>
<dbReference type="GO" id="GO:0032259">
    <property type="term" value="P:methylation"/>
    <property type="evidence" value="ECO:0007669"/>
    <property type="project" value="UniProtKB-KW"/>
</dbReference>
<keyword evidence="2 7" id="KW-0489">Methyltransferase</keyword>
<evidence type="ECO:0000256" key="2">
    <source>
        <dbReference type="ARBA" id="ARBA00022603"/>
    </source>
</evidence>
<gene>
    <name evidence="7" type="ORF">AB0I48_15075</name>
</gene>
<dbReference type="PANTHER" id="PTHR43667">
    <property type="entry name" value="CYCLOPROPANE-FATTY-ACYL-PHOSPHOLIPID SYNTHASE"/>
    <property type="match status" value="1"/>
</dbReference>
<dbReference type="EMBL" id="JBFAKC010000006">
    <property type="protein sequence ID" value="MEV0708880.1"/>
    <property type="molecule type" value="Genomic_DNA"/>
</dbReference>
<organism evidence="7 8">
    <name type="scientific">Nocardia aurea</name>
    <dbReference type="NCBI Taxonomy" id="2144174"/>
    <lineage>
        <taxon>Bacteria</taxon>
        <taxon>Bacillati</taxon>
        <taxon>Actinomycetota</taxon>
        <taxon>Actinomycetes</taxon>
        <taxon>Mycobacteriales</taxon>
        <taxon>Nocardiaceae</taxon>
        <taxon>Nocardia</taxon>
    </lineage>
</organism>
<dbReference type="CDD" id="cd02440">
    <property type="entry name" value="AdoMet_MTases"/>
    <property type="match status" value="1"/>
</dbReference>
<dbReference type="Proteomes" id="UP001551695">
    <property type="component" value="Unassembled WGS sequence"/>
</dbReference>
<dbReference type="InterPro" id="IPR050723">
    <property type="entry name" value="CFA/CMAS"/>
</dbReference>
<accession>A0ABV3FTY4</accession>
<dbReference type="RefSeq" id="WP_357784038.1">
    <property type="nucleotide sequence ID" value="NZ_JBFAKC010000006.1"/>
</dbReference>
<evidence type="ECO:0000256" key="3">
    <source>
        <dbReference type="ARBA" id="ARBA00022679"/>
    </source>
</evidence>
<dbReference type="PANTHER" id="PTHR43667:SF2">
    <property type="entry name" value="FATTY ACID C-METHYL TRANSFERASE"/>
    <property type="match status" value="1"/>
</dbReference>
<evidence type="ECO:0000256" key="1">
    <source>
        <dbReference type="ARBA" id="ARBA00010815"/>
    </source>
</evidence>
<comment type="caution">
    <text evidence="7">The sequence shown here is derived from an EMBL/GenBank/DDBJ whole genome shotgun (WGS) entry which is preliminary data.</text>
</comment>
<evidence type="ECO:0000256" key="5">
    <source>
        <dbReference type="ARBA" id="ARBA00023098"/>
    </source>
</evidence>
<reference evidence="7 8" key="1">
    <citation type="submission" date="2024-06" db="EMBL/GenBank/DDBJ databases">
        <title>The Natural Products Discovery Center: Release of the First 8490 Sequenced Strains for Exploring Actinobacteria Biosynthetic Diversity.</title>
        <authorList>
            <person name="Kalkreuter E."/>
            <person name="Kautsar S.A."/>
            <person name="Yang D."/>
            <person name="Bader C.D."/>
            <person name="Teijaro C.N."/>
            <person name="Fluegel L."/>
            <person name="Davis C.M."/>
            <person name="Simpson J.R."/>
            <person name="Lauterbach L."/>
            <person name="Steele A.D."/>
            <person name="Gui C."/>
            <person name="Meng S."/>
            <person name="Li G."/>
            <person name="Viehrig K."/>
            <person name="Ye F."/>
            <person name="Su P."/>
            <person name="Kiefer A.F."/>
            <person name="Nichols A."/>
            <person name="Cepeda A.J."/>
            <person name="Yan W."/>
            <person name="Fan B."/>
            <person name="Jiang Y."/>
            <person name="Adhikari A."/>
            <person name="Zheng C.-J."/>
            <person name="Schuster L."/>
            <person name="Cowan T.M."/>
            <person name="Smanski M.J."/>
            <person name="Chevrette M.G."/>
            <person name="De Carvalho L.P.S."/>
            <person name="Shen B."/>
        </authorList>
    </citation>
    <scope>NUCLEOTIDE SEQUENCE [LARGE SCALE GENOMIC DNA]</scope>
    <source>
        <strain evidence="7 8">NPDC050403</strain>
    </source>
</reference>
<protein>
    <submittedName>
        <fullName evidence="7">Class I SAM-dependent methyltransferase</fullName>
        <ecNumber evidence="7">2.1.1.-</ecNumber>
    </submittedName>
</protein>
<keyword evidence="4" id="KW-0949">S-adenosyl-L-methionine</keyword>
<dbReference type="Pfam" id="PF02353">
    <property type="entry name" value="CMAS"/>
    <property type="match status" value="1"/>
</dbReference>
<proteinExistence type="inferred from homology"/>
<dbReference type="Gene3D" id="3.40.50.150">
    <property type="entry name" value="Vaccinia Virus protein VP39"/>
    <property type="match status" value="1"/>
</dbReference>
<feature type="region of interest" description="Disordered" evidence="6">
    <location>
        <begin position="1"/>
        <end position="21"/>
    </location>
</feature>
<evidence type="ECO:0000256" key="4">
    <source>
        <dbReference type="ARBA" id="ARBA00022691"/>
    </source>
</evidence>
<dbReference type="PIRSF" id="PIRSF003085">
    <property type="entry name" value="CMAS"/>
    <property type="match status" value="1"/>
</dbReference>
<evidence type="ECO:0000313" key="7">
    <source>
        <dbReference type="EMBL" id="MEV0708880.1"/>
    </source>
</evidence>
<name>A0ABV3FTY4_9NOCA</name>
<sequence length="432" mass="48520">MSIEFHAEPGTRPTPSRAAWPDVDTVPTGIRTAVAAPVAEYLFRRAIRDLPILVELPDGTKYGNGDRDDPRMILRRPRDFFARIGAGGLIGFGESYMAGDWSAPDLAATLAVFAARIDTLIPASLQRLRRLYVATHPADERNSPDNTRDNIARHYDLSNEFFALFLDDTLTYSSALFEQLTPPPRWEDLAAAQHAKIDRMLDAARVGPGTRVLEIGTGWGELALRAAARGAVVRSVTLSTEQRALAVERIAAAGLGDRVRVDLLDYRKVDGTYDAVVSVEMIEAVGYEYLGRFFATIDGVLAHDGRVVVQSITMPHERMLATRDTYTWVHKYIFPGGFLPSTRLIEETVRRDSSLVVRDDFSMGPHYAHTLRLWRQRFESRLEEVAALGFDPVFIEMWRLYLAYSEAGFRCGYLDVRQFLLTRADQPVRPSR</sequence>
<dbReference type="EC" id="2.1.1.-" evidence="7"/>
<evidence type="ECO:0000313" key="8">
    <source>
        <dbReference type="Proteomes" id="UP001551695"/>
    </source>
</evidence>
<dbReference type="GO" id="GO:0008168">
    <property type="term" value="F:methyltransferase activity"/>
    <property type="evidence" value="ECO:0007669"/>
    <property type="project" value="UniProtKB-KW"/>
</dbReference>
<keyword evidence="8" id="KW-1185">Reference proteome</keyword>
<keyword evidence="5" id="KW-0443">Lipid metabolism</keyword>
<dbReference type="InterPro" id="IPR029063">
    <property type="entry name" value="SAM-dependent_MTases_sf"/>
</dbReference>